<evidence type="ECO:0000313" key="1">
    <source>
        <dbReference type="EMBL" id="TYK66821.1"/>
    </source>
</evidence>
<keyword evidence="2" id="KW-1185">Reference proteome</keyword>
<proteinExistence type="predicted"/>
<name>A0ABY3N0B9_9GAMM</name>
<comment type="caution">
    <text evidence="1">The sequence shown here is derived from an EMBL/GenBank/DDBJ whole genome shotgun (WGS) entry which is preliminary data.</text>
</comment>
<gene>
    <name evidence="1" type="ORF">CWS31_003295</name>
</gene>
<dbReference type="Proteomes" id="UP000815846">
    <property type="component" value="Unassembled WGS sequence"/>
</dbReference>
<dbReference type="RefSeq" id="WP_101343880.1">
    <property type="nucleotide sequence ID" value="NZ_PJAI02000002.1"/>
</dbReference>
<accession>A0ABY3N0B9</accession>
<dbReference type="EMBL" id="PJAI02000002">
    <property type="protein sequence ID" value="TYK66821.1"/>
    <property type="molecule type" value="Genomic_DNA"/>
</dbReference>
<protein>
    <submittedName>
        <fullName evidence="1">Uncharacterized protein</fullName>
    </submittedName>
</protein>
<sequence length="119" mass="13176">MAIEDPDGWVFLRFTSENGDLYYKVFGTWRGGGYGSSEDWRLSSGCQLSDIKDAGVFWLVPQVSGSVYELPKKTDGFYTRYTGGVLDDILKASGTGGITIEKVTLADELDLYSITPQRQ</sequence>
<organism evidence="1 2">
    <name type="scientific">Colwellia echini</name>
    <dbReference type="NCBI Taxonomy" id="1982103"/>
    <lineage>
        <taxon>Bacteria</taxon>
        <taxon>Pseudomonadati</taxon>
        <taxon>Pseudomonadota</taxon>
        <taxon>Gammaproteobacteria</taxon>
        <taxon>Alteromonadales</taxon>
        <taxon>Colwelliaceae</taxon>
        <taxon>Colwellia</taxon>
    </lineage>
</organism>
<evidence type="ECO:0000313" key="2">
    <source>
        <dbReference type="Proteomes" id="UP000815846"/>
    </source>
</evidence>
<reference evidence="1 2" key="1">
    <citation type="submission" date="2019-08" db="EMBL/GenBank/DDBJ databases">
        <title>Microbe sample from Colwellia echini.</title>
        <authorList>
            <person name="Christiansen L."/>
            <person name="Pathiraja D."/>
            <person name="Schultz-Johansen M."/>
            <person name="Choi I.-G."/>
            <person name="Stougaard P."/>
        </authorList>
    </citation>
    <scope>NUCLEOTIDE SEQUENCE [LARGE SCALE GENOMIC DNA]</scope>
    <source>
        <strain evidence="1 2">A3</strain>
    </source>
</reference>